<dbReference type="PANTHER" id="PTHR39192">
    <property type="entry name" value="IRON UPTAKE SYSTEM COMPONENT EFEO"/>
    <property type="match status" value="1"/>
</dbReference>
<comment type="similarity">
    <text evidence="2">Belongs to the EfeM/EfeO family.</text>
</comment>
<dbReference type="Gene3D" id="1.20.1420.20">
    <property type="entry name" value="M75 peptidase, HXXE motif"/>
    <property type="match status" value="1"/>
</dbReference>
<organism evidence="5 6">
    <name type="scientific">Providencia alcalifaciens</name>
    <dbReference type="NCBI Taxonomy" id="126385"/>
    <lineage>
        <taxon>Bacteria</taxon>
        <taxon>Pseudomonadati</taxon>
        <taxon>Pseudomonadota</taxon>
        <taxon>Gammaproteobacteria</taxon>
        <taxon>Enterobacterales</taxon>
        <taxon>Morganellaceae</taxon>
        <taxon>Providencia</taxon>
    </lineage>
</organism>
<feature type="domain" description="Imelysin-like" evidence="4">
    <location>
        <begin position="61"/>
        <end position="278"/>
    </location>
</feature>
<proteinExistence type="inferred from homology"/>
<sequence length="303" mass="34275">MPLNGTYKMRKITHLAISVIVASLVASTAYGKALRSPVQTGDNIIIAKGDIPTPEKYQPAIQEYLSFVNKELSEMVEQLEKLNQSVQKGQLAQAKAAYIQAHQHYETVRPIIVLFGNTDRTINPRADYFLDKEKDYRFVGFHLVEYLLFAKQDLKAALPASDELLLKGKDLQKRVLTETIEIPKLVQASADFMEMILETKLSGQENIYSLSDLSDMAANAKGSQAIIEVISPFIESKTLDQIKENDQKINKIVQSYQLAKGQYKPYSQLKQQDKMALYSLLTQQAELLATLRAQLDVDVYYKY</sequence>
<accession>A0A4R3NG05</accession>
<comment type="caution">
    <text evidence="5">The sequence shown here is derived from an EMBL/GenBank/DDBJ whole genome shotgun (WGS) entry which is preliminary data.</text>
</comment>
<keyword evidence="3" id="KW-0732">Signal</keyword>
<dbReference type="CDD" id="cd14656">
    <property type="entry name" value="Imelysin-like_EfeO"/>
    <property type="match status" value="1"/>
</dbReference>
<evidence type="ECO:0000256" key="1">
    <source>
        <dbReference type="ARBA" id="ARBA00004196"/>
    </source>
</evidence>
<dbReference type="Pfam" id="PF09375">
    <property type="entry name" value="Peptidase_M75"/>
    <property type="match status" value="1"/>
</dbReference>
<dbReference type="InterPro" id="IPR034981">
    <property type="entry name" value="Imelysin-like_EfeO/Algp7"/>
</dbReference>
<dbReference type="InterPro" id="IPR050894">
    <property type="entry name" value="EfeM/EfeO_iron_uptake"/>
</dbReference>
<evidence type="ECO:0000256" key="3">
    <source>
        <dbReference type="ARBA" id="ARBA00022729"/>
    </source>
</evidence>
<dbReference type="Proteomes" id="UP000295055">
    <property type="component" value="Unassembled WGS sequence"/>
</dbReference>
<reference evidence="5 6" key="1">
    <citation type="submission" date="2019-03" db="EMBL/GenBank/DDBJ databases">
        <title>Genomic analyses of the natural microbiome of Caenorhabditis elegans.</title>
        <authorList>
            <person name="Samuel B."/>
        </authorList>
    </citation>
    <scope>NUCLEOTIDE SEQUENCE [LARGE SCALE GENOMIC DNA]</scope>
    <source>
        <strain evidence="5 6">JUb102</strain>
    </source>
</reference>
<protein>
    <submittedName>
        <fullName evidence="5">Iron uptake system component EfeO</fullName>
    </submittedName>
</protein>
<evidence type="ECO:0000313" key="6">
    <source>
        <dbReference type="Proteomes" id="UP000295055"/>
    </source>
</evidence>
<evidence type="ECO:0000256" key="2">
    <source>
        <dbReference type="ARBA" id="ARBA00005989"/>
    </source>
</evidence>
<dbReference type="PANTHER" id="PTHR39192:SF1">
    <property type="entry name" value="IRON UPTAKE SYSTEM COMPONENT EFEO"/>
    <property type="match status" value="1"/>
</dbReference>
<dbReference type="GO" id="GO:0030313">
    <property type="term" value="C:cell envelope"/>
    <property type="evidence" value="ECO:0007669"/>
    <property type="project" value="UniProtKB-SubCell"/>
</dbReference>
<gene>
    <name evidence="5" type="ORF">EC835_107185</name>
</gene>
<dbReference type="InterPro" id="IPR018976">
    <property type="entry name" value="Imelysin-like"/>
</dbReference>
<dbReference type="EMBL" id="SMAS01000007">
    <property type="protein sequence ID" value="TCT31656.1"/>
    <property type="molecule type" value="Genomic_DNA"/>
</dbReference>
<evidence type="ECO:0000259" key="4">
    <source>
        <dbReference type="Pfam" id="PF09375"/>
    </source>
</evidence>
<comment type="subcellular location">
    <subcellularLocation>
        <location evidence="1">Cell envelope</location>
    </subcellularLocation>
</comment>
<evidence type="ECO:0000313" key="5">
    <source>
        <dbReference type="EMBL" id="TCT31656.1"/>
    </source>
</evidence>
<name>A0A4R3NG05_9GAMM</name>
<dbReference type="InterPro" id="IPR038352">
    <property type="entry name" value="Imelysin_sf"/>
</dbReference>
<dbReference type="AlphaFoldDB" id="A0A4R3NG05"/>